<dbReference type="Pfam" id="PF00501">
    <property type="entry name" value="AMP-binding"/>
    <property type="match status" value="2"/>
</dbReference>
<evidence type="ECO:0000259" key="2">
    <source>
        <dbReference type="Pfam" id="PF13193"/>
    </source>
</evidence>
<dbReference type="Gene3D" id="3.30.300.30">
    <property type="match status" value="1"/>
</dbReference>
<dbReference type="EMBL" id="JAQQWM010000004">
    <property type="protein sequence ID" value="KAK8067966.1"/>
    <property type="molecule type" value="Genomic_DNA"/>
</dbReference>
<dbReference type="Pfam" id="PF13193">
    <property type="entry name" value="AMP-binding_C"/>
    <property type="match status" value="1"/>
</dbReference>
<protein>
    <recommendedName>
        <fullName evidence="5">Phenylacetyl-CoA ligase</fullName>
    </recommendedName>
</protein>
<feature type="domain" description="AMP-dependent synthetase/ligase" evidence="1">
    <location>
        <begin position="256"/>
        <end position="465"/>
    </location>
</feature>
<reference evidence="3 4" key="1">
    <citation type="submission" date="2023-01" db="EMBL/GenBank/DDBJ databases">
        <title>Analysis of 21 Apiospora genomes using comparative genomics revels a genus with tremendous synthesis potential of carbohydrate active enzymes and secondary metabolites.</title>
        <authorList>
            <person name="Sorensen T."/>
        </authorList>
    </citation>
    <scope>NUCLEOTIDE SEQUENCE [LARGE SCALE GENOMIC DNA]</scope>
    <source>
        <strain evidence="3 4">CBS 83171</strain>
    </source>
</reference>
<dbReference type="SUPFAM" id="SSF56801">
    <property type="entry name" value="Acetyl-CoA synthetase-like"/>
    <property type="match status" value="2"/>
</dbReference>
<dbReference type="InterPro" id="IPR045851">
    <property type="entry name" value="AMP-bd_C_sf"/>
</dbReference>
<gene>
    <name evidence="3" type="ORF">PG996_007078</name>
</gene>
<evidence type="ECO:0000313" key="3">
    <source>
        <dbReference type="EMBL" id="KAK8067966.1"/>
    </source>
</evidence>
<dbReference type="PANTHER" id="PTHR24096">
    <property type="entry name" value="LONG-CHAIN-FATTY-ACID--COA LIGASE"/>
    <property type="match status" value="1"/>
</dbReference>
<accession>A0ABR1V9U5</accession>
<dbReference type="InterPro" id="IPR000873">
    <property type="entry name" value="AMP-dep_synth/lig_dom"/>
</dbReference>
<comment type="caution">
    <text evidence="3">The sequence shown here is derived from an EMBL/GenBank/DDBJ whole genome shotgun (WGS) entry which is preliminary data.</text>
</comment>
<dbReference type="PANTHER" id="PTHR24096:SF422">
    <property type="entry name" value="BCDNA.GH02901"/>
    <property type="match status" value="1"/>
</dbReference>
<keyword evidence="4" id="KW-1185">Reference proteome</keyword>
<dbReference type="Proteomes" id="UP001446871">
    <property type="component" value="Unassembled WGS sequence"/>
</dbReference>
<dbReference type="Gene3D" id="3.40.50.980">
    <property type="match status" value="2"/>
</dbReference>
<evidence type="ECO:0008006" key="5">
    <source>
        <dbReference type="Google" id="ProtNLM"/>
    </source>
</evidence>
<dbReference type="InterPro" id="IPR025110">
    <property type="entry name" value="AMP-bd_C"/>
</dbReference>
<dbReference type="Gene3D" id="2.30.38.10">
    <property type="entry name" value="Luciferase, Domain 3"/>
    <property type="match status" value="1"/>
</dbReference>
<evidence type="ECO:0000313" key="4">
    <source>
        <dbReference type="Proteomes" id="UP001446871"/>
    </source>
</evidence>
<sequence>MIFHPPSWVPKLPFDPPNTTSIGEFWSEERYGRQSVANSRSPFVCGVTGKAYSTSEMRERYELLARALSNRMGWGVNEDTPWDKVVCIHSLNSIDYIMSTFAVHRLNGIATPANAAYSPSELEFQLRSSGAKSIITCVPLLDTALKAAKAVGIALDRIFIMQTGGSSSKGLSYKTLGELIDEGHSLAPLESPAWTKGQGMRQVAYISYSSGTSGLPVRFPFHLIWPRYEIPTPSFSKIVGADELAEYLADLCGNLQKGVMISHYNVIANIMQLRWFESVGRKQKGVETQVGLGVLPLSHIYGLIVIALTGIYRGDQIVILPRFELGGLLECIQQFKINQLFLVPPIIIQLLRNQPLCRKYDLSSVRYVYTGAAPLGIETHEDVVKSFPGWEIGQGYGMTETATVVLSSGENDILVGAAGSLVTACLAKIIDTGTGRPIEVTGADGEEEKRGELLLQSPSISLGYLNNERATAEAFIWDEDGRWIRTGDVAVVRRSKAGHQHFVIVDRIKELIKVKGHQVAPAELEAHLLTHPFVNDCTVIPVPDERAGEVPKAFVVKSPAAVAEGRSDEEITQALCKHVEDHKAHYKWLKGGVAFIEAVPKSPSGKILRRVFRDKERDERRVKGSKL</sequence>
<feature type="domain" description="AMP-binding enzyme C-terminal" evidence="2">
    <location>
        <begin position="523"/>
        <end position="606"/>
    </location>
</feature>
<evidence type="ECO:0000259" key="1">
    <source>
        <dbReference type="Pfam" id="PF00501"/>
    </source>
</evidence>
<organism evidence="3 4">
    <name type="scientific">Apiospora saccharicola</name>
    <dbReference type="NCBI Taxonomy" id="335842"/>
    <lineage>
        <taxon>Eukaryota</taxon>
        <taxon>Fungi</taxon>
        <taxon>Dikarya</taxon>
        <taxon>Ascomycota</taxon>
        <taxon>Pezizomycotina</taxon>
        <taxon>Sordariomycetes</taxon>
        <taxon>Xylariomycetidae</taxon>
        <taxon>Amphisphaeriales</taxon>
        <taxon>Apiosporaceae</taxon>
        <taxon>Apiospora</taxon>
    </lineage>
</organism>
<name>A0ABR1V9U5_9PEZI</name>
<proteinExistence type="predicted"/>
<feature type="domain" description="AMP-dependent synthetase/ligase" evidence="1">
    <location>
        <begin position="44"/>
        <end position="216"/>
    </location>
</feature>